<evidence type="ECO:0000313" key="3">
    <source>
        <dbReference type="Proteomes" id="UP000317935"/>
    </source>
</evidence>
<dbReference type="EMBL" id="AP023036">
    <property type="protein sequence ID" value="BCD46066.1"/>
    <property type="molecule type" value="Genomic_DNA"/>
</dbReference>
<proteinExistence type="predicted"/>
<evidence type="ECO:0000313" key="2">
    <source>
        <dbReference type="EMBL" id="BCD70067.1"/>
    </source>
</evidence>
<reference evidence="2 3" key="1">
    <citation type="submission" date="2019-06" db="EMBL/GenBank/DDBJ databases">
        <title>Complete genome sequence of Helicobacter suis SNTW101c.</title>
        <authorList>
            <person name="Rimbara E."/>
            <person name="Suzuki M."/>
            <person name="Matsui H."/>
            <person name="Nakamura M."/>
            <person name="Mori S."/>
            <person name="Shibayama K."/>
        </authorList>
    </citation>
    <scope>NUCLEOTIDE SEQUENCE [LARGE SCALE GENOMIC DNA]</scope>
    <source>
        <strain evidence="2 3">SNTW101c</strain>
    </source>
</reference>
<gene>
    <name evidence="1" type="ORF">NHP190020_11050</name>
    <name evidence="2" type="ORF">SNTW_07120</name>
</gene>
<protein>
    <recommendedName>
        <fullName evidence="5">Phage-Barnase-EndoU-ColicinE5/D-RelE-like nuclease domain-containing protein</fullName>
    </recommendedName>
</protein>
<dbReference type="AlphaFoldDB" id="A0A6J4CX13"/>
<reference evidence="1 4" key="2">
    <citation type="submission" date="2020-04" db="EMBL/GenBank/DDBJ databases">
        <title>Genomic analysis of gastric non-Helicobacter pylori Helicobacters isolated in Japan.</title>
        <authorList>
            <person name="Suzuki M."/>
            <person name="Rimbara E."/>
        </authorList>
    </citation>
    <scope>NUCLEOTIDE SEQUENCE [LARGE SCALE GENOMIC DNA]</scope>
    <source>
        <strain evidence="1 4">NHP19-0020</strain>
    </source>
</reference>
<evidence type="ECO:0000313" key="4">
    <source>
        <dbReference type="Proteomes" id="UP000509742"/>
    </source>
</evidence>
<keyword evidence="4" id="KW-1185">Reference proteome</keyword>
<organism evidence="2 3">
    <name type="scientific">Helicobacter suis</name>
    <dbReference type="NCBI Taxonomy" id="104628"/>
    <lineage>
        <taxon>Bacteria</taxon>
        <taxon>Pseudomonadati</taxon>
        <taxon>Campylobacterota</taxon>
        <taxon>Epsilonproteobacteria</taxon>
        <taxon>Campylobacterales</taxon>
        <taxon>Helicobacteraceae</taxon>
        <taxon>Helicobacter</taxon>
    </lineage>
</organism>
<evidence type="ECO:0008006" key="5">
    <source>
        <dbReference type="Google" id="ProtNLM"/>
    </source>
</evidence>
<dbReference type="EMBL" id="AP019774">
    <property type="protein sequence ID" value="BCD70067.1"/>
    <property type="molecule type" value="Genomic_DNA"/>
</dbReference>
<name>A0A6J4CX13_9HELI</name>
<dbReference type="GeneID" id="56928560"/>
<dbReference type="Proteomes" id="UP000509742">
    <property type="component" value="Chromosome"/>
</dbReference>
<dbReference type="Proteomes" id="UP000317935">
    <property type="component" value="Chromosome"/>
</dbReference>
<dbReference type="RefSeq" id="WP_034375058.1">
    <property type="nucleotide sequence ID" value="NZ_AP019774.1"/>
</dbReference>
<accession>A0A6J4CX13</accession>
<evidence type="ECO:0000313" key="1">
    <source>
        <dbReference type="EMBL" id="BCD46066.1"/>
    </source>
</evidence>
<dbReference type="OrthoDB" id="5323924at2"/>
<sequence length="91" mass="10234">MLEEFKVKEFKEKPALSGEGKTFTKTKTKNQEIPHNKAFGKNFKEFYHDLKGAVAKLIEAKEGQVAGAFYREDLGDIDLVWGANAADLKDL</sequence>